<dbReference type="InterPro" id="IPR034690">
    <property type="entry name" value="Endolysin_T4_type"/>
</dbReference>
<organism evidence="8 9">
    <name type="scientific">Orbilia ellipsospora</name>
    <dbReference type="NCBI Taxonomy" id="2528407"/>
    <lineage>
        <taxon>Eukaryota</taxon>
        <taxon>Fungi</taxon>
        <taxon>Dikarya</taxon>
        <taxon>Ascomycota</taxon>
        <taxon>Pezizomycotina</taxon>
        <taxon>Orbiliomycetes</taxon>
        <taxon>Orbiliales</taxon>
        <taxon>Orbiliaceae</taxon>
        <taxon>Orbilia</taxon>
    </lineage>
</organism>
<reference evidence="8 9" key="1">
    <citation type="submission" date="2019-10" db="EMBL/GenBank/DDBJ databases">
        <authorList>
            <person name="Palmer J.M."/>
        </authorList>
    </citation>
    <scope>NUCLEOTIDE SEQUENCE [LARGE SCALE GENOMIC DNA]</scope>
    <source>
        <strain evidence="8 9">TWF694</strain>
    </source>
</reference>
<dbReference type="InterPro" id="IPR051018">
    <property type="entry name" value="Bacteriophage_GH24"/>
</dbReference>
<dbReference type="InterPro" id="IPR033907">
    <property type="entry name" value="Endolysin_autolysin"/>
</dbReference>
<dbReference type="PANTHER" id="PTHR38107:SF3">
    <property type="entry name" value="LYSOZYME RRRD-RELATED"/>
    <property type="match status" value="1"/>
</dbReference>
<dbReference type="GO" id="GO:0016998">
    <property type="term" value="P:cell wall macromolecule catabolic process"/>
    <property type="evidence" value="ECO:0007669"/>
    <property type="project" value="InterPro"/>
</dbReference>
<proteinExistence type="inferred from homology"/>
<dbReference type="CDD" id="cd00737">
    <property type="entry name" value="lyz_endolysin_autolysin"/>
    <property type="match status" value="1"/>
</dbReference>
<evidence type="ECO:0000256" key="2">
    <source>
        <dbReference type="ARBA" id="ARBA00022529"/>
    </source>
</evidence>
<keyword evidence="3" id="KW-0081">Bacteriolytic enzyme</keyword>
<dbReference type="GO" id="GO:0031640">
    <property type="term" value="P:killing of cells of another organism"/>
    <property type="evidence" value="ECO:0007669"/>
    <property type="project" value="UniProtKB-KW"/>
</dbReference>
<keyword evidence="7" id="KW-0732">Signal</keyword>
<feature type="signal peptide" evidence="7">
    <location>
        <begin position="1"/>
        <end position="22"/>
    </location>
</feature>
<accession>A0AAV9WQX9</accession>
<dbReference type="HAMAP" id="MF_04110">
    <property type="entry name" value="ENDOLYSIN_T4"/>
    <property type="match status" value="1"/>
</dbReference>
<name>A0AAV9WQX9_9PEZI</name>
<dbReference type="Pfam" id="PF00959">
    <property type="entry name" value="Phage_lysozyme"/>
    <property type="match status" value="1"/>
</dbReference>
<gene>
    <name evidence="8" type="ORF">TWF694_006013</name>
</gene>
<evidence type="ECO:0000313" key="8">
    <source>
        <dbReference type="EMBL" id="KAK6523117.1"/>
    </source>
</evidence>
<dbReference type="AlphaFoldDB" id="A0AAV9WQX9"/>
<dbReference type="EMBL" id="JAVHJO010000019">
    <property type="protein sequence ID" value="KAK6523117.1"/>
    <property type="molecule type" value="Genomic_DNA"/>
</dbReference>
<evidence type="ECO:0000256" key="6">
    <source>
        <dbReference type="ARBA" id="ARBA00023295"/>
    </source>
</evidence>
<dbReference type="InterPro" id="IPR023346">
    <property type="entry name" value="Lysozyme-like_dom_sf"/>
</dbReference>
<dbReference type="InterPro" id="IPR002196">
    <property type="entry name" value="Glyco_hydro_24"/>
</dbReference>
<keyword evidence="9" id="KW-1185">Reference proteome</keyword>
<feature type="chain" id="PRO_5043866567" description="Lysozyme" evidence="7">
    <location>
        <begin position="23"/>
        <end position="196"/>
    </location>
</feature>
<comment type="catalytic activity">
    <reaction evidence="1">
        <text>Hydrolysis of (1-&gt;4)-beta-linkages between N-acetylmuramic acid and N-acetyl-D-glucosamine residues in a peptidoglycan and between N-acetyl-D-glucosamine residues in chitodextrins.</text>
        <dbReference type="EC" id="3.2.1.17"/>
    </reaction>
</comment>
<dbReference type="SUPFAM" id="SSF53955">
    <property type="entry name" value="Lysozyme-like"/>
    <property type="match status" value="1"/>
</dbReference>
<sequence>MISIPLLYSFIAILGSASIISARPTLAARACTGPPVNPATIDLIAEFEGFVPNPYLDPVNIWTIGYGHQCADSSCSDIKYTIPLSDTDGKALLAGDLTDAQQCITLATADPVVLNINQYGALVSWAFNVGCGQVRSSSLLARLNAREDAGQVIRSELPLWNRGGGEVLPGLVRRRAAEVALADTPTDIGAIPAPCS</sequence>
<evidence type="ECO:0000313" key="9">
    <source>
        <dbReference type="Proteomes" id="UP001365542"/>
    </source>
</evidence>
<dbReference type="Proteomes" id="UP001365542">
    <property type="component" value="Unassembled WGS sequence"/>
</dbReference>
<protein>
    <recommendedName>
        <fullName evidence="10">Lysozyme</fullName>
    </recommendedName>
</protein>
<comment type="caution">
    <text evidence="8">The sequence shown here is derived from an EMBL/GenBank/DDBJ whole genome shotgun (WGS) entry which is preliminary data.</text>
</comment>
<evidence type="ECO:0008006" key="10">
    <source>
        <dbReference type="Google" id="ProtNLM"/>
    </source>
</evidence>
<evidence type="ECO:0000256" key="4">
    <source>
        <dbReference type="ARBA" id="ARBA00022801"/>
    </source>
</evidence>
<dbReference type="GO" id="GO:0009253">
    <property type="term" value="P:peptidoglycan catabolic process"/>
    <property type="evidence" value="ECO:0007669"/>
    <property type="project" value="InterPro"/>
</dbReference>
<evidence type="ECO:0000256" key="3">
    <source>
        <dbReference type="ARBA" id="ARBA00022638"/>
    </source>
</evidence>
<keyword evidence="2" id="KW-0929">Antimicrobial</keyword>
<dbReference type="Gene3D" id="1.10.530.40">
    <property type="match status" value="1"/>
</dbReference>
<dbReference type="InterPro" id="IPR023347">
    <property type="entry name" value="Lysozyme_dom_sf"/>
</dbReference>
<dbReference type="PANTHER" id="PTHR38107">
    <property type="match status" value="1"/>
</dbReference>
<dbReference type="GO" id="GO:0042742">
    <property type="term" value="P:defense response to bacterium"/>
    <property type="evidence" value="ECO:0007669"/>
    <property type="project" value="UniProtKB-KW"/>
</dbReference>
<dbReference type="GO" id="GO:0003796">
    <property type="term" value="F:lysozyme activity"/>
    <property type="evidence" value="ECO:0007669"/>
    <property type="project" value="UniProtKB-EC"/>
</dbReference>
<keyword evidence="5" id="KW-1035">Host cytoplasm</keyword>
<keyword evidence="6" id="KW-0326">Glycosidase</keyword>
<evidence type="ECO:0000256" key="1">
    <source>
        <dbReference type="ARBA" id="ARBA00000632"/>
    </source>
</evidence>
<keyword evidence="4" id="KW-0378">Hydrolase</keyword>
<evidence type="ECO:0000256" key="7">
    <source>
        <dbReference type="SAM" id="SignalP"/>
    </source>
</evidence>
<evidence type="ECO:0000256" key="5">
    <source>
        <dbReference type="ARBA" id="ARBA00023200"/>
    </source>
</evidence>